<gene>
    <name evidence="2" type="ORF">M513_14191</name>
</gene>
<name>A0A085LIY6_9BILA</name>
<accession>A0A085LIY6</accession>
<dbReference type="EMBL" id="KL364076">
    <property type="protein sequence ID" value="KFD44932.1"/>
    <property type="molecule type" value="Genomic_DNA"/>
</dbReference>
<keyword evidence="3" id="KW-1185">Reference proteome</keyword>
<evidence type="ECO:0000313" key="3">
    <source>
        <dbReference type="Proteomes" id="UP000030764"/>
    </source>
</evidence>
<feature type="domain" description="RUN" evidence="1">
    <location>
        <begin position="40"/>
        <end position="75"/>
    </location>
</feature>
<reference evidence="2 3" key="1">
    <citation type="journal article" date="2014" name="Nat. Genet.">
        <title>Genome and transcriptome of the porcine whipworm Trichuris suis.</title>
        <authorList>
            <person name="Jex A.R."/>
            <person name="Nejsum P."/>
            <person name="Schwarz E.M."/>
            <person name="Hu L."/>
            <person name="Young N.D."/>
            <person name="Hall R.S."/>
            <person name="Korhonen P.K."/>
            <person name="Liao S."/>
            <person name="Thamsborg S."/>
            <person name="Xia J."/>
            <person name="Xu P."/>
            <person name="Wang S."/>
            <person name="Scheerlinck J.P."/>
            <person name="Hofmann A."/>
            <person name="Sternberg P.W."/>
            <person name="Wang J."/>
            <person name="Gasser R.B."/>
        </authorList>
    </citation>
    <scope>NUCLEOTIDE SEQUENCE [LARGE SCALE GENOMIC DNA]</scope>
    <source>
        <strain evidence="2">DCEP-RM93M</strain>
    </source>
</reference>
<dbReference type="PROSITE" id="PS51257">
    <property type="entry name" value="PROKAR_LIPOPROTEIN"/>
    <property type="match status" value="1"/>
</dbReference>
<evidence type="ECO:0000313" key="2">
    <source>
        <dbReference type="EMBL" id="KFD44932.1"/>
    </source>
</evidence>
<dbReference type="SUPFAM" id="SSF140741">
    <property type="entry name" value="RUN domain-like"/>
    <property type="match status" value="1"/>
</dbReference>
<dbReference type="Pfam" id="PF02759">
    <property type="entry name" value="RUN"/>
    <property type="match status" value="1"/>
</dbReference>
<protein>
    <recommendedName>
        <fullName evidence="1">RUN domain-containing protein</fullName>
    </recommendedName>
</protein>
<dbReference type="Proteomes" id="UP000030764">
    <property type="component" value="Unassembled WGS sequence"/>
</dbReference>
<sequence length="103" mass="11893">MKYVHYVTDAKRTLSKKFIVYAALMHVWSLCGCTQTNRTKSFYRRYYDPDALMSDSVTGNMVAGLLVGPCALEYMKEALLDEDNRFNGFTVSELLQRNQFRST</sequence>
<dbReference type="InterPro" id="IPR004012">
    <property type="entry name" value="Run_dom"/>
</dbReference>
<feature type="non-terminal residue" evidence="2">
    <location>
        <position position="103"/>
    </location>
</feature>
<evidence type="ECO:0000259" key="1">
    <source>
        <dbReference type="Pfam" id="PF02759"/>
    </source>
</evidence>
<dbReference type="InterPro" id="IPR037213">
    <property type="entry name" value="Run_dom_sf"/>
</dbReference>
<proteinExistence type="predicted"/>
<dbReference type="AlphaFoldDB" id="A0A085LIY6"/>
<organism evidence="2 3">
    <name type="scientific">Trichuris suis</name>
    <name type="common">pig whipworm</name>
    <dbReference type="NCBI Taxonomy" id="68888"/>
    <lineage>
        <taxon>Eukaryota</taxon>
        <taxon>Metazoa</taxon>
        <taxon>Ecdysozoa</taxon>
        <taxon>Nematoda</taxon>
        <taxon>Enoplea</taxon>
        <taxon>Dorylaimia</taxon>
        <taxon>Trichinellida</taxon>
        <taxon>Trichuridae</taxon>
        <taxon>Trichuris</taxon>
    </lineage>
</organism>
<dbReference type="Gene3D" id="1.20.58.900">
    <property type="match status" value="1"/>
</dbReference>